<evidence type="ECO:0000256" key="13">
    <source>
        <dbReference type="ARBA" id="ARBA00023277"/>
    </source>
</evidence>
<dbReference type="Pfam" id="PF10250">
    <property type="entry name" value="O-FucT"/>
    <property type="match status" value="1"/>
</dbReference>
<feature type="signal peptide" evidence="17">
    <location>
        <begin position="1"/>
        <end position="21"/>
    </location>
</feature>
<evidence type="ECO:0000256" key="5">
    <source>
        <dbReference type="ARBA" id="ARBA00021745"/>
    </source>
</evidence>
<evidence type="ECO:0000313" key="19">
    <source>
        <dbReference type="Proteomes" id="UP001209878"/>
    </source>
</evidence>
<feature type="chain" id="PRO_5041922361" description="GDP-fucose protein O-fucosyltransferase 1" evidence="17">
    <location>
        <begin position="22"/>
        <end position="381"/>
    </location>
</feature>
<keyword evidence="10" id="KW-1015">Disulfide bond</keyword>
<comment type="pathway">
    <text evidence="2">Protein modification; protein glycosylation.</text>
</comment>
<dbReference type="GO" id="GO:0007219">
    <property type="term" value="P:Notch signaling pathway"/>
    <property type="evidence" value="ECO:0007669"/>
    <property type="project" value="UniProtKB-KW"/>
</dbReference>
<keyword evidence="17" id="KW-0732">Signal</keyword>
<dbReference type="Gene3D" id="3.40.50.11340">
    <property type="match status" value="1"/>
</dbReference>
<accession>A0AAD9NHK0</accession>
<evidence type="ECO:0000256" key="9">
    <source>
        <dbReference type="ARBA" id="ARBA00022976"/>
    </source>
</evidence>
<evidence type="ECO:0000256" key="15">
    <source>
        <dbReference type="ARBA" id="ARBA00047273"/>
    </source>
</evidence>
<evidence type="ECO:0000256" key="1">
    <source>
        <dbReference type="ARBA" id="ARBA00004240"/>
    </source>
</evidence>
<dbReference type="GO" id="GO:0006004">
    <property type="term" value="P:fucose metabolic process"/>
    <property type="evidence" value="ECO:0007669"/>
    <property type="project" value="UniProtKB-KW"/>
</dbReference>
<evidence type="ECO:0000256" key="12">
    <source>
        <dbReference type="ARBA" id="ARBA00023253"/>
    </source>
</evidence>
<keyword evidence="8" id="KW-0256">Endoplasmic reticulum</keyword>
<comment type="catalytic activity">
    <reaction evidence="15">
        <text>L-threonyl-[protein] + GDP-beta-L-fucose = 3-O-(alpha-L-fucosyl)-L-threonyl-[protein] + GDP + H(+)</text>
        <dbReference type="Rhea" id="RHEA:70491"/>
        <dbReference type="Rhea" id="RHEA-COMP:11060"/>
        <dbReference type="Rhea" id="RHEA-COMP:17915"/>
        <dbReference type="ChEBI" id="CHEBI:15378"/>
        <dbReference type="ChEBI" id="CHEBI:30013"/>
        <dbReference type="ChEBI" id="CHEBI:57273"/>
        <dbReference type="ChEBI" id="CHEBI:58189"/>
        <dbReference type="ChEBI" id="CHEBI:189631"/>
        <dbReference type="EC" id="2.4.1.221"/>
    </reaction>
    <physiologicalReaction direction="left-to-right" evidence="15">
        <dbReference type="Rhea" id="RHEA:70492"/>
    </physiologicalReaction>
</comment>
<organism evidence="18 19">
    <name type="scientific">Ridgeia piscesae</name>
    <name type="common">Tubeworm</name>
    <dbReference type="NCBI Taxonomy" id="27915"/>
    <lineage>
        <taxon>Eukaryota</taxon>
        <taxon>Metazoa</taxon>
        <taxon>Spiralia</taxon>
        <taxon>Lophotrochozoa</taxon>
        <taxon>Annelida</taxon>
        <taxon>Polychaeta</taxon>
        <taxon>Sedentaria</taxon>
        <taxon>Canalipalpata</taxon>
        <taxon>Sabellida</taxon>
        <taxon>Siboglinidae</taxon>
        <taxon>Ridgeia</taxon>
    </lineage>
</organism>
<evidence type="ECO:0000256" key="4">
    <source>
        <dbReference type="ARBA" id="ARBA00012196"/>
    </source>
</evidence>
<dbReference type="GO" id="GO:0046922">
    <property type="term" value="F:peptide-O-fucosyltransferase activity"/>
    <property type="evidence" value="ECO:0007669"/>
    <property type="project" value="UniProtKB-EC"/>
</dbReference>
<dbReference type="GO" id="GO:0005783">
    <property type="term" value="C:endoplasmic reticulum"/>
    <property type="evidence" value="ECO:0007669"/>
    <property type="project" value="UniProtKB-SubCell"/>
</dbReference>
<evidence type="ECO:0000256" key="17">
    <source>
        <dbReference type="SAM" id="SignalP"/>
    </source>
</evidence>
<keyword evidence="13" id="KW-0119">Carbohydrate metabolism</keyword>
<dbReference type="CDD" id="cd11302">
    <property type="entry name" value="O-FucT-1"/>
    <property type="match status" value="1"/>
</dbReference>
<dbReference type="PANTHER" id="PTHR21420:SF10">
    <property type="entry name" value="GDP-FUCOSE PROTEIN O-FUCOSYLTRANSFERASE 1"/>
    <property type="match status" value="1"/>
</dbReference>
<evidence type="ECO:0000256" key="16">
    <source>
        <dbReference type="ARBA" id="ARBA00048647"/>
    </source>
</evidence>
<keyword evidence="19" id="KW-1185">Reference proteome</keyword>
<dbReference type="Proteomes" id="UP001209878">
    <property type="component" value="Unassembled WGS sequence"/>
</dbReference>
<protein>
    <recommendedName>
        <fullName evidence="5">GDP-fucose protein O-fucosyltransferase 1</fullName>
        <ecNumber evidence="4">2.4.1.221</ecNumber>
    </recommendedName>
    <alternativeName>
        <fullName evidence="14">Peptide-O-fucosyltransferase 1</fullName>
    </alternativeName>
</protein>
<evidence type="ECO:0000313" key="18">
    <source>
        <dbReference type="EMBL" id="KAK2167439.1"/>
    </source>
</evidence>
<comment type="subcellular location">
    <subcellularLocation>
        <location evidence="1">Endoplasmic reticulum</location>
    </subcellularLocation>
</comment>
<keyword evidence="6" id="KW-0328">Glycosyltransferase</keyword>
<dbReference type="PANTHER" id="PTHR21420">
    <property type="entry name" value="GDP-FUCOSE PROTEIN O-FUCOSYLTRANSFERASE 1"/>
    <property type="match status" value="1"/>
</dbReference>
<dbReference type="InterPro" id="IPR019378">
    <property type="entry name" value="GDP-Fuc_O-FucTrfase"/>
</dbReference>
<evidence type="ECO:0000256" key="14">
    <source>
        <dbReference type="ARBA" id="ARBA00033080"/>
    </source>
</evidence>
<evidence type="ECO:0000256" key="3">
    <source>
        <dbReference type="ARBA" id="ARBA00010626"/>
    </source>
</evidence>
<keyword evidence="9" id="KW-0914">Notch signaling pathway</keyword>
<proteinExistence type="inferred from homology"/>
<evidence type="ECO:0000256" key="10">
    <source>
        <dbReference type="ARBA" id="ARBA00023157"/>
    </source>
</evidence>
<evidence type="ECO:0000256" key="6">
    <source>
        <dbReference type="ARBA" id="ARBA00022676"/>
    </source>
</evidence>
<keyword evidence="12" id="KW-0294">Fucose metabolism</keyword>
<comment type="catalytic activity">
    <reaction evidence="16">
        <text>L-seryl-[protein] + GDP-beta-L-fucose = 3-O-(alpha-L-fucosyl)-L-seryl-[protein] + GDP + H(+)</text>
        <dbReference type="Rhea" id="RHEA:63644"/>
        <dbReference type="Rhea" id="RHEA-COMP:9863"/>
        <dbReference type="Rhea" id="RHEA-COMP:17914"/>
        <dbReference type="ChEBI" id="CHEBI:15378"/>
        <dbReference type="ChEBI" id="CHEBI:29999"/>
        <dbReference type="ChEBI" id="CHEBI:57273"/>
        <dbReference type="ChEBI" id="CHEBI:58189"/>
        <dbReference type="ChEBI" id="CHEBI:189632"/>
        <dbReference type="EC" id="2.4.1.221"/>
    </reaction>
    <physiologicalReaction direction="left-to-right" evidence="16">
        <dbReference type="Rhea" id="RHEA:63645"/>
    </physiologicalReaction>
</comment>
<dbReference type="AlphaFoldDB" id="A0AAD9NHK0"/>
<evidence type="ECO:0000256" key="7">
    <source>
        <dbReference type="ARBA" id="ARBA00022679"/>
    </source>
</evidence>
<keyword evidence="11" id="KW-0325">Glycoprotein</keyword>
<dbReference type="EC" id="2.4.1.221" evidence="4"/>
<keyword evidence="7" id="KW-0808">Transferase</keyword>
<dbReference type="EMBL" id="JAODUO010001274">
    <property type="protein sequence ID" value="KAK2167439.1"/>
    <property type="molecule type" value="Genomic_DNA"/>
</dbReference>
<sequence length="381" mass="43773">MHPVLANAFIVWVTLVTQICGVDIDPNGYVVYCPCMGRFGNQADHFLGSLSFAKGLNRTLILPPWVEYKPQHRNSIQIPFDTYFKIKPLEEYHRVITMEKFMKTLAPKIWTPEKRVVYCYSGRHGDKPNDCNAKDGNPFGPFWDTFSIDFVKSEFYGSVGGLFDTPDKHVAQNWNDMFPPHKHLVMAFTGAPAEFPVSQNNLRLQRYLVWSNLINDQAEKFIRENIPSRPFLGIHMRHASDWTNVCTHFSKNLHLFASAQCLGYHFEHGQVTMDLCMPPDELVKRQVKKTMKKMKAKTLFVAADDNHMIGEFTEFLKKLKVTVVKLDISSPHVDLAILAKADHYIGNCVSTFSSFAVRERRAHNKSVAFWGFTEPPQREEL</sequence>
<evidence type="ECO:0000256" key="11">
    <source>
        <dbReference type="ARBA" id="ARBA00023180"/>
    </source>
</evidence>
<gene>
    <name evidence="18" type="ORF">NP493_1275g00041</name>
</gene>
<reference evidence="18" key="1">
    <citation type="journal article" date="2023" name="Mol. Biol. Evol.">
        <title>Third-Generation Sequencing Reveals the Adaptive Role of the Epigenome in Three Deep-Sea Polychaetes.</title>
        <authorList>
            <person name="Perez M."/>
            <person name="Aroh O."/>
            <person name="Sun Y."/>
            <person name="Lan Y."/>
            <person name="Juniper S.K."/>
            <person name="Young C.R."/>
            <person name="Angers B."/>
            <person name="Qian P.Y."/>
        </authorList>
    </citation>
    <scope>NUCLEOTIDE SEQUENCE</scope>
    <source>
        <strain evidence="18">R07B-5</strain>
    </source>
</reference>
<evidence type="ECO:0000256" key="2">
    <source>
        <dbReference type="ARBA" id="ARBA00004922"/>
    </source>
</evidence>
<dbReference type="InterPro" id="IPR039922">
    <property type="entry name" value="POFUT1"/>
</dbReference>
<comment type="caution">
    <text evidence="18">The sequence shown here is derived from an EMBL/GenBank/DDBJ whole genome shotgun (WGS) entry which is preliminary data.</text>
</comment>
<dbReference type="Gene3D" id="3.40.50.11350">
    <property type="match status" value="1"/>
</dbReference>
<name>A0AAD9NHK0_RIDPI</name>
<evidence type="ECO:0000256" key="8">
    <source>
        <dbReference type="ARBA" id="ARBA00022824"/>
    </source>
</evidence>
<comment type="similarity">
    <text evidence="3">Belongs to the glycosyltransferase 65 family.</text>
</comment>